<sequence length="169" mass="19014">MIFFRITSFVLFFIFISLNAYSENHDQTVEQNIIEKAKDINKKLKENQAATQANIDSEIGKTEEPLPLNDPFAGDTATASSIVMEDEATEAALTLRNYKLAATFSGDFETFVTLVNDSGEYITLELFEELSEGVILVDASTKEATFQKEEDGKYLIINFKNQIKEKDAF</sequence>
<name>A0A382QVS7_9ZZZZ</name>
<evidence type="ECO:0000313" key="1">
    <source>
        <dbReference type="EMBL" id="SVC89599.1"/>
    </source>
</evidence>
<proteinExistence type="predicted"/>
<dbReference type="AlphaFoldDB" id="A0A382QVS7"/>
<gene>
    <name evidence="1" type="ORF">METZ01_LOCUS342453</name>
</gene>
<protein>
    <submittedName>
        <fullName evidence="1">Uncharacterized protein</fullName>
    </submittedName>
</protein>
<accession>A0A382QVS7</accession>
<reference evidence="1" key="1">
    <citation type="submission" date="2018-05" db="EMBL/GenBank/DDBJ databases">
        <authorList>
            <person name="Lanie J.A."/>
            <person name="Ng W.-L."/>
            <person name="Kazmierczak K.M."/>
            <person name="Andrzejewski T.M."/>
            <person name="Davidsen T.M."/>
            <person name="Wayne K.J."/>
            <person name="Tettelin H."/>
            <person name="Glass J.I."/>
            <person name="Rusch D."/>
            <person name="Podicherti R."/>
            <person name="Tsui H.-C.T."/>
            <person name="Winkler M.E."/>
        </authorList>
    </citation>
    <scope>NUCLEOTIDE SEQUENCE</scope>
</reference>
<dbReference type="EMBL" id="UINC01117279">
    <property type="protein sequence ID" value="SVC89599.1"/>
    <property type="molecule type" value="Genomic_DNA"/>
</dbReference>
<organism evidence="1">
    <name type="scientific">marine metagenome</name>
    <dbReference type="NCBI Taxonomy" id="408172"/>
    <lineage>
        <taxon>unclassified sequences</taxon>
        <taxon>metagenomes</taxon>
        <taxon>ecological metagenomes</taxon>
    </lineage>
</organism>